<dbReference type="CDD" id="cd15831">
    <property type="entry name" value="BTAD"/>
    <property type="match status" value="1"/>
</dbReference>
<dbReference type="InterPro" id="IPR036388">
    <property type="entry name" value="WH-like_DNA-bd_sf"/>
</dbReference>
<keyword evidence="3" id="KW-0238">DNA-binding</keyword>
<sequence length="1097" mass="116032">MRYLVLGVTEVRGTGGEPVALGGGRARALVAALAVEAGRPVPAETLIDQVWAAHPPADAAGALQALVARVRRALGRDAVTSEPGGYRLAAERDAVDLYAFERLVQEGDAALTGGDPQKAADVLARALALWRGPALADLPERAAAAARPDALRRTARRLHVEAELALGRAADVLPALGEAVAAHPLDEAFRAQLIRALRAAGRSADALVAYEETRKVLVEALGADPGPELRALHAELLRQPAPAQEPATPAPAGNLRARLTSFVGREADLRDIRQDVAVARLVTLTGPGGSGKTRLAQEAAEGAADGFPDGVWLAELAPLDDPAAIPHAVLSALGRREAQGLATRPLRGEAHQDDPVERLLEYCGRRRLLLVLDNCEHVIGGAAVLTAELLAACPGVTVLATSREPLGVPGEVVRPVEPLPPPTAYRLFAERAATVRPGAAPYGDDDGPDAVAVREICRRLDGLPLAIELAAARLRALSPRQIADRLDDRFRLLTSGSRTVLPRQQTLRAVVDWSWDLLTEPERTALRALSVFAGGCTLAAAEAVCGPDALETVAQLVDKSLVVADLVPAPEGQGGPQARYRLLETIHEYAAERAAELPGELARAARRHTVHYRDLALTADPELRRADQMRWLEVLETELDNVRAALHRTVEAGEERDALAIAQAMGWFWWLRNYRDEADSWLEQVVAMGGDPADNPDDPLYWPRTDARMLLYFVKSDHAAEDQLSTPASLAMAEALAKAYAAGGPPAARFPGLLWPFTAYLLGGAPEIRRHTEAVVANCRVHGGDWELATALMFRTHVAVDSPGGLARADDSRAELETLADRLGDRWIRAQVHSASGEIAMAHGDYATARADLEAAHRLGQELGAFAEAAFLIARLGEIAHRAGDDETADRLVARAGEEAERYSVWDARTYVRYLQAVLLLRRGEVAKARQWCDLAAGHASDGTPPPAFRVVLGGLAARITVAEGDPRSALPLVDDALRTALTSGCTEQILGAQLDVAAEVLTALGETRTAVVALAAADAVRGPVPRSVPEQEIADAVAARAAAALSAAEVAAARERGAGLDREQAVALVVAVLADGRAGLGAPDGGGAQPPGTAGE</sequence>
<proteinExistence type="inferred from homology"/>
<dbReference type="Gene3D" id="1.25.40.10">
    <property type="entry name" value="Tetratricopeptide repeat domain"/>
    <property type="match status" value="2"/>
</dbReference>
<dbReference type="SUPFAM" id="SSF52540">
    <property type="entry name" value="P-loop containing nucleoside triphosphate hydrolases"/>
    <property type="match status" value="1"/>
</dbReference>
<dbReference type="SUPFAM" id="SSF48452">
    <property type="entry name" value="TPR-like"/>
    <property type="match status" value="2"/>
</dbReference>
<dbReference type="SMART" id="SM01043">
    <property type="entry name" value="BTAD"/>
    <property type="match status" value="1"/>
</dbReference>
<evidence type="ECO:0000256" key="3">
    <source>
        <dbReference type="ARBA" id="ARBA00023125"/>
    </source>
</evidence>
<dbReference type="InterPro" id="IPR005158">
    <property type="entry name" value="BTAD"/>
</dbReference>
<dbReference type="GO" id="GO:0016887">
    <property type="term" value="F:ATP hydrolysis activity"/>
    <property type="evidence" value="ECO:0007669"/>
    <property type="project" value="InterPro"/>
</dbReference>
<reference evidence="6 7" key="1">
    <citation type="submission" date="2016-11" db="EMBL/GenBank/DDBJ databases">
        <authorList>
            <person name="Jaros S."/>
            <person name="Januszkiewicz K."/>
            <person name="Wedrychowicz H."/>
        </authorList>
    </citation>
    <scope>NUCLEOTIDE SEQUENCE [LARGE SCALE GENOMIC DNA]</scope>
    <source>
        <strain evidence="6 7">CGMCC 4.2025</strain>
    </source>
</reference>
<evidence type="ECO:0000259" key="5">
    <source>
        <dbReference type="SMART" id="SM01043"/>
    </source>
</evidence>
<evidence type="ECO:0000313" key="6">
    <source>
        <dbReference type="EMBL" id="SHN31631.1"/>
    </source>
</evidence>
<keyword evidence="7" id="KW-1185">Reference proteome</keyword>
<name>A0A1M7QKD2_9ACTN</name>
<evidence type="ECO:0000259" key="4">
    <source>
        <dbReference type="SMART" id="SM00862"/>
    </source>
</evidence>
<keyword evidence="2" id="KW-0902">Two-component regulatory system</keyword>
<dbReference type="InterPro" id="IPR016032">
    <property type="entry name" value="Sig_transdc_resp-reg_C-effctor"/>
</dbReference>
<dbReference type="Pfam" id="PF03704">
    <property type="entry name" value="BTAD"/>
    <property type="match status" value="1"/>
</dbReference>
<evidence type="ECO:0000313" key="7">
    <source>
        <dbReference type="Proteomes" id="UP000184111"/>
    </source>
</evidence>
<protein>
    <submittedName>
        <fullName evidence="6">Predicted ATPase</fullName>
    </submittedName>
</protein>
<dbReference type="InterPro" id="IPR049945">
    <property type="entry name" value="AAA_22"/>
</dbReference>
<dbReference type="EMBL" id="FRBI01000036">
    <property type="protein sequence ID" value="SHN31631.1"/>
    <property type="molecule type" value="Genomic_DNA"/>
</dbReference>
<dbReference type="InterPro" id="IPR027417">
    <property type="entry name" value="P-loop_NTPase"/>
</dbReference>
<evidence type="ECO:0000256" key="1">
    <source>
        <dbReference type="ARBA" id="ARBA00005820"/>
    </source>
</evidence>
<dbReference type="Proteomes" id="UP000184111">
    <property type="component" value="Unassembled WGS sequence"/>
</dbReference>
<dbReference type="InterPro" id="IPR011990">
    <property type="entry name" value="TPR-like_helical_dom_sf"/>
</dbReference>
<dbReference type="PANTHER" id="PTHR47691:SF3">
    <property type="entry name" value="HTH-TYPE TRANSCRIPTIONAL REGULATOR RV0890C-RELATED"/>
    <property type="match status" value="1"/>
</dbReference>
<dbReference type="AlphaFoldDB" id="A0A1M7QKD2"/>
<accession>A0A1M7QKD2</accession>
<feature type="domain" description="Bacterial transcriptional activator" evidence="5">
    <location>
        <begin position="95"/>
        <end position="237"/>
    </location>
</feature>
<dbReference type="OrthoDB" id="499349at2"/>
<dbReference type="GO" id="GO:0003677">
    <property type="term" value="F:DNA binding"/>
    <property type="evidence" value="ECO:0007669"/>
    <property type="project" value="UniProtKB-KW"/>
</dbReference>
<dbReference type="PANTHER" id="PTHR47691">
    <property type="entry name" value="REGULATOR-RELATED"/>
    <property type="match status" value="1"/>
</dbReference>
<gene>
    <name evidence="6" type="ORF">SAMN05216499_13638</name>
</gene>
<dbReference type="Gene3D" id="1.10.10.10">
    <property type="entry name" value="Winged helix-like DNA-binding domain superfamily/Winged helix DNA-binding domain"/>
    <property type="match status" value="1"/>
</dbReference>
<dbReference type="GO" id="GO:0006355">
    <property type="term" value="P:regulation of DNA-templated transcription"/>
    <property type="evidence" value="ECO:0007669"/>
    <property type="project" value="InterPro"/>
</dbReference>
<organism evidence="6 7">
    <name type="scientific">Actinacidiphila paucisporea</name>
    <dbReference type="NCBI Taxonomy" id="310782"/>
    <lineage>
        <taxon>Bacteria</taxon>
        <taxon>Bacillati</taxon>
        <taxon>Actinomycetota</taxon>
        <taxon>Actinomycetes</taxon>
        <taxon>Kitasatosporales</taxon>
        <taxon>Streptomycetaceae</taxon>
        <taxon>Actinacidiphila</taxon>
    </lineage>
</organism>
<dbReference type="SUPFAM" id="SSF46894">
    <property type="entry name" value="C-terminal effector domain of the bipartite response regulators"/>
    <property type="match status" value="1"/>
</dbReference>
<comment type="similarity">
    <text evidence="1">Belongs to the AfsR/DnrI/RedD regulatory family.</text>
</comment>
<dbReference type="SMART" id="SM00862">
    <property type="entry name" value="Trans_reg_C"/>
    <property type="match status" value="1"/>
</dbReference>
<evidence type="ECO:0000256" key="2">
    <source>
        <dbReference type="ARBA" id="ARBA00023012"/>
    </source>
</evidence>
<dbReference type="RefSeq" id="WP_107415918.1">
    <property type="nucleotide sequence ID" value="NZ_FRBI01000036.1"/>
</dbReference>
<dbReference type="STRING" id="310782.SAMN05216499_13638"/>
<dbReference type="Pfam" id="PF13401">
    <property type="entry name" value="AAA_22"/>
    <property type="match status" value="1"/>
</dbReference>
<feature type="domain" description="OmpR/PhoB-type" evidence="4">
    <location>
        <begin position="16"/>
        <end position="88"/>
    </location>
</feature>
<dbReference type="GO" id="GO:0000160">
    <property type="term" value="P:phosphorelay signal transduction system"/>
    <property type="evidence" value="ECO:0007669"/>
    <property type="project" value="UniProtKB-KW"/>
</dbReference>
<dbReference type="PRINTS" id="PR00364">
    <property type="entry name" value="DISEASERSIST"/>
</dbReference>
<dbReference type="InterPro" id="IPR001867">
    <property type="entry name" value="OmpR/PhoB-type_DNA-bd"/>
</dbReference>